<reference evidence="2" key="1">
    <citation type="journal article" date="2019" name="Int. J. Syst. Evol. Microbiol.">
        <title>The Global Catalogue of Microorganisms (GCM) 10K type strain sequencing project: providing services to taxonomists for standard genome sequencing and annotation.</title>
        <authorList>
            <consortium name="The Broad Institute Genomics Platform"/>
            <consortium name="The Broad Institute Genome Sequencing Center for Infectious Disease"/>
            <person name="Wu L."/>
            <person name="Ma J."/>
        </authorList>
    </citation>
    <scope>NUCLEOTIDE SEQUENCE [LARGE SCALE GENOMIC DNA]</scope>
    <source>
        <strain evidence="2">JCM 17858</strain>
    </source>
</reference>
<comment type="caution">
    <text evidence="1">The sequence shown here is derived from an EMBL/GenBank/DDBJ whole genome shotgun (WGS) entry which is preliminary data.</text>
</comment>
<sequence length="207" mass="23900">MKKTLYFIRHGQTDLNLRGIVQGRGVNTPLNENGWKQAEAFFNAYKHVPFDKVYTSTLLRTHQTVERFITELNIPHEQLPGLDEISWGIYEGKVQDETIMKGFAEIVGAWRNNQLDVCIENGESPNQLVARQKEAIAHILSKEEEKNVLVCMHGRALRILLCHLTDVPVCQMDDFPHTNTSLYVLEYEDKKFKIIDYYNVAHLEGLE</sequence>
<dbReference type="InterPro" id="IPR029033">
    <property type="entry name" value="His_PPase_superfam"/>
</dbReference>
<dbReference type="RefSeq" id="WP_345064896.1">
    <property type="nucleotide sequence ID" value="NZ_BAABGR010000006.1"/>
</dbReference>
<dbReference type="InterPro" id="IPR050275">
    <property type="entry name" value="PGM_Phosphatase"/>
</dbReference>
<protein>
    <submittedName>
        <fullName evidence="1">Histidine phosphatase family protein</fullName>
    </submittedName>
</protein>
<dbReference type="Proteomes" id="UP001500394">
    <property type="component" value="Unassembled WGS sequence"/>
</dbReference>
<dbReference type="InterPro" id="IPR013078">
    <property type="entry name" value="His_Pase_superF_clade-1"/>
</dbReference>
<dbReference type="PANTHER" id="PTHR48100">
    <property type="entry name" value="BROAD-SPECIFICITY PHOSPHATASE YOR283W-RELATED"/>
    <property type="match status" value="1"/>
</dbReference>
<dbReference type="SMART" id="SM00855">
    <property type="entry name" value="PGAM"/>
    <property type="match status" value="1"/>
</dbReference>
<dbReference type="EMBL" id="BAABGR010000006">
    <property type="protein sequence ID" value="GAA4512800.1"/>
    <property type="molecule type" value="Genomic_DNA"/>
</dbReference>
<evidence type="ECO:0000313" key="1">
    <source>
        <dbReference type="EMBL" id="GAA4512800.1"/>
    </source>
</evidence>
<organism evidence="1 2">
    <name type="scientific">Sphingobacterium thermophilum</name>
    <dbReference type="NCBI Taxonomy" id="768534"/>
    <lineage>
        <taxon>Bacteria</taxon>
        <taxon>Pseudomonadati</taxon>
        <taxon>Bacteroidota</taxon>
        <taxon>Sphingobacteriia</taxon>
        <taxon>Sphingobacteriales</taxon>
        <taxon>Sphingobacteriaceae</taxon>
        <taxon>Sphingobacterium</taxon>
    </lineage>
</organism>
<dbReference type="CDD" id="cd07067">
    <property type="entry name" value="HP_PGM_like"/>
    <property type="match status" value="1"/>
</dbReference>
<proteinExistence type="predicted"/>
<dbReference type="Gene3D" id="3.40.50.1240">
    <property type="entry name" value="Phosphoglycerate mutase-like"/>
    <property type="match status" value="1"/>
</dbReference>
<gene>
    <name evidence="1" type="ORF">GCM10023173_07480</name>
</gene>
<dbReference type="SUPFAM" id="SSF53254">
    <property type="entry name" value="Phosphoglycerate mutase-like"/>
    <property type="match status" value="1"/>
</dbReference>
<accession>A0ABP8QXR3</accession>
<dbReference type="Pfam" id="PF00300">
    <property type="entry name" value="His_Phos_1"/>
    <property type="match status" value="1"/>
</dbReference>
<dbReference type="PIRSF" id="PIRSF000709">
    <property type="entry name" value="6PFK_2-Ptase"/>
    <property type="match status" value="1"/>
</dbReference>
<name>A0ABP8QXR3_9SPHI</name>
<evidence type="ECO:0000313" key="2">
    <source>
        <dbReference type="Proteomes" id="UP001500394"/>
    </source>
</evidence>
<keyword evidence="2" id="KW-1185">Reference proteome</keyword>
<dbReference type="PANTHER" id="PTHR48100:SF15">
    <property type="entry name" value="SEDOHEPTULOSE 1,7-BISPHOSPHATASE"/>
    <property type="match status" value="1"/>
</dbReference>